<proteinExistence type="predicted"/>
<evidence type="ECO:0000256" key="1">
    <source>
        <dbReference type="SAM" id="MobiDB-lite"/>
    </source>
</evidence>
<sequence>MILYQLNKKQDVIGIVSSDVISATLEEQINTAGSLKFVVAKKLSAGCQYVLIQRPGAATYMCFKILTETQEDNKISYTAVESAYDELGSYSFIKDMRPQNRTAKEMLQQILSATRFSVGYVADTGTQSTNFYYTTVLASLQSVVNLFDLEVTFDVVFDPIDNQVKKRMVNLYTQMGSRTGRRYEYGDKLLSVTCEQSSDTLVTALVGRGSSVQVSEGTDGSPDGYSRKITFADVVWKKSAGDPLDKPAGQEYLEDPAATAIYGFSDGAPRIGLVEFDAITDPALLLKATYDKLQELKRPKVSFKASVTDVGRLNLGDTVAIIRHDLKIEYSTRVYKVTHDLLNRQNNTVELGDDFQAASITSTISAVQDTVQSAKDYSQSALQSANGKNTNHFGTSQPQFAIEGDLWYKDLGNGETEMYQYQNGNWELITSTAELHNTQKEVDQAIKDFNAHFKEIDDKYVPNETYQTEKQVLTTAVTKASETAQAAKATADTASENATEANNSASETRAKVDDVSKTVTENGKAIGEIKSDVSGVKATYATLDGKVTSASARAGALEAALSDGKGGLISVKAENNRIESLVDSKVDDNEYNTFKRQTSTTLSQKANKTDLNGYVTGTQFKQTADKVDTLASDVKSVKTKAENIESTMKSTSFANSVVKASGIDTKVAGYDTTIRKLIGKDGTTGDLNTLVSAYSNETSQTKKQTTNLISALDYNTSTGSFGSGFAKKVADAYGTTESYKALNGKIDGLQIGGANLLDDSSLEKNIGLTTGYDTNEFKDGWRLFTNKTAKTSRNVYSIPVKLTKNQYAFSVDFKCVSKTSSPPAYVQLMFRDTTDYSIYGTNGEQLITLGETRLSCTSNIPNGKTVNFLQIAISSSFVGQIAIRHVKLEKGNKATDWCMSDGDINKRIQDQADALTAYQAEVKRTYALSSSVYTKTETQTRENALKNSTINSLKATDDWKKLIKINQNSSWLQDATGFQQQAWKYNLDSSGQLIGKKSFEDGNVGEWTCNDYKTKAVIGGITSYSAYGYHKCICTPNNNDLYWNVDCKVKPGDKYYVELLVPNFYSVHGGRTITVNAYFRYTKDGKTAWQAGPHGQVTTGTSGWIKGVITVPEGVTSVKPCIGVKDNGATSVVHLTYASFTKLDEYTQSSMTSIKQSSDGIGLKVAQLVGGSDISKFDMTSAAVKIDSKHILLNGDVAIDGTTFAKKIKATGITADMMLAGTIDAAKINVINIDASKITTGTLTAVEMHQSGGGADTWINKDGIHNQMGSNNVWIKRGTLVAFDSNGQGMYMESGQLTLASYAYWQNDWKPESIDYGVIKCDDNIFGRKGIGVIGKGGFNVRTDNCDLSYLNGPVFANFSGAGIIGDDAGRMMLGGNKAIFITAGRVYKDISIAEINDRPYIQIGGQLSDPKNWDKDGSSVVINAWDIKLNASGKDNRNIILNRLTYNGEHSIDLNDGTSDLWWGPKMHAPSFVNTSALSKKMNITKLDTQTAINAIKNTDIYDYQFKEFGETGKHYASLIIDDVNDRPQYKAAGAFVDGLGRDDGTQLGYLTVVVQNLLNRIERIEENA</sequence>
<reference evidence="3" key="1">
    <citation type="submission" date="2023-02" db="EMBL/GenBank/DDBJ databases">
        <title>Complete genome sequence of Lactobacillus ruminis CACC888 isolated from Pig feces.</title>
        <authorList>
            <person name="Park S."/>
            <person name="Park M.A."/>
            <person name="Kim D.-H."/>
            <person name="Kim Y."/>
        </authorList>
    </citation>
    <scope>NUCLEOTIDE SEQUENCE</scope>
    <source>
        <strain evidence="3">CACC888</strain>
    </source>
</reference>
<feature type="region of interest" description="Disordered" evidence="1">
    <location>
        <begin position="490"/>
        <end position="515"/>
    </location>
</feature>
<evidence type="ECO:0000313" key="3">
    <source>
        <dbReference type="EMBL" id="WDC81761.1"/>
    </source>
</evidence>
<name>A0AAQ3AT43_9LACO</name>
<protein>
    <submittedName>
        <fullName evidence="3">Phage tail protein</fullName>
    </submittedName>
</protein>
<dbReference type="PROSITE" id="PS51688">
    <property type="entry name" value="ICA"/>
    <property type="match status" value="1"/>
</dbReference>
<evidence type="ECO:0000259" key="2">
    <source>
        <dbReference type="PROSITE" id="PS51688"/>
    </source>
</evidence>
<dbReference type="InterPro" id="IPR030392">
    <property type="entry name" value="S74_ICA"/>
</dbReference>
<dbReference type="InterPro" id="IPR007119">
    <property type="entry name" value="Phage_tail_spike_N"/>
</dbReference>
<accession>A0AAQ3AT43</accession>
<dbReference type="Proteomes" id="UP001222683">
    <property type="component" value="Chromosome"/>
</dbReference>
<feature type="domain" description="Peptidase S74" evidence="2">
    <location>
        <begin position="1477"/>
        <end position="1570"/>
    </location>
</feature>
<evidence type="ECO:0000313" key="4">
    <source>
        <dbReference type="Proteomes" id="UP001222683"/>
    </source>
</evidence>
<organism evidence="3 4">
    <name type="scientific">Ligilactobacillus ruminis</name>
    <dbReference type="NCBI Taxonomy" id="1623"/>
    <lineage>
        <taxon>Bacteria</taxon>
        <taxon>Bacillati</taxon>
        <taxon>Bacillota</taxon>
        <taxon>Bacilli</taxon>
        <taxon>Lactobacillales</taxon>
        <taxon>Lactobacillaceae</taxon>
        <taxon>Ligilactobacillus</taxon>
    </lineage>
</organism>
<dbReference type="Pfam" id="PF06605">
    <property type="entry name" value="Prophage_tail"/>
    <property type="match status" value="1"/>
</dbReference>
<dbReference type="NCBIfam" id="TIGR01665">
    <property type="entry name" value="put_anti_recept"/>
    <property type="match status" value="1"/>
</dbReference>
<gene>
    <name evidence="3" type="ORF">PSR59_09005</name>
</gene>
<dbReference type="InterPro" id="IPR010572">
    <property type="entry name" value="Tail_dom"/>
</dbReference>
<dbReference type="RefSeq" id="WP_273744892.1">
    <property type="nucleotide sequence ID" value="NZ_CP117692.1"/>
</dbReference>
<dbReference type="EMBL" id="CP117692">
    <property type="protein sequence ID" value="WDC81761.1"/>
    <property type="molecule type" value="Genomic_DNA"/>
</dbReference>
<feature type="compositionally biased region" description="Low complexity" evidence="1">
    <location>
        <begin position="490"/>
        <end position="507"/>
    </location>
</feature>